<protein>
    <submittedName>
        <fullName evidence="10">LolE permease component of an ABC-transporter system</fullName>
    </submittedName>
</protein>
<dbReference type="PANTHER" id="PTHR30489:SF0">
    <property type="entry name" value="LIPOPROTEIN-RELEASING SYSTEM TRANSMEMBRANE PROTEIN LOLE"/>
    <property type="match status" value="1"/>
</dbReference>
<feature type="transmembrane region" description="Helical" evidence="7">
    <location>
        <begin position="363"/>
        <end position="385"/>
    </location>
</feature>
<reference evidence="10" key="2">
    <citation type="journal article" date="2011" name="J. Bacteriol.">
        <title>Long-chain N-acyl amino acid synthases are linked to the putative PEP-CTERM/exosortase protein-sorting system in Gram-negative bacteria.</title>
        <authorList>
            <person name="Craig J.W."/>
            <person name="Cherry M.A."/>
            <person name="Brady S.F."/>
        </authorList>
    </citation>
    <scope>NUCLEOTIDE SEQUENCE</scope>
</reference>
<dbReference type="InterPro" id="IPR025857">
    <property type="entry name" value="MacB_PCD"/>
</dbReference>
<comment type="subcellular location">
    <subcellularLocation>
        <location evidence="1">Cell membrane</location>
        <topology evidence="1">Multi-pass membrane protein</topology>
    </subcellularLocation>
</comment>
<feature type="domain" description="ABC3 transporter permease C-terminal" evidence="8">
    <location>
        <begin position="271"/>
        <end position="394"/>
    </location>
</feature>
<evidence type="ECO:0000256" key="3">
    <source>
        <dbReference type="ARBA" id="ARBA00022475"/>
    </source>
</evidence>
<evidence type="ECO:0000259" key="8">
    <source>
        <dbReference type="Pfam" id="PF02687"/>
    </source>
</evidence>
<keyword evidence="4 7" id="KW-0812">Transmembrane</keyword>
<sequence>MLKLALRNVFRQKLRTGMTMAAIALGVVALILSGGFVQDVYYQLGETLIHSQSGHLQVSRAGFQAHGTRSPEKFLIEEPDSISQLLMKHPRVDDVMARVNFFGLLSNGRSDWPIVGEGGEPDKEAVLGTHVRFVEGRQLARSDLYGIVVGEGIAYALKLRIGDRATLLLNTADGALNSLEFEVVGTFQSFSKDYDSRAVRITLAAAHELLGTKGVNSLVVSLKRTEDTRQVADALARQLDGKQFEVKTWQQLNAFYENTVALYERQFGVLQFIILVMVMLSVANSVNMSVLERVGEFGTMMALGNRSGVVLRLVVTENVLLGLCGATLGVVLGTILAWAISAIGIPMPPPPNANIGYTAQIRVLPSTLLIGFTVGFCATLLAALLPARRVSRTPVVDALRQNF</sequence>
<keyword evidence="3" id="KW-1003">Cell membrane</keyword>
<evidence type="ECO:0000256" key="7">
    <source>
        <dbReference type="SAM" id="Phobius"/>
    </source>
</evidence>
<keyword evidence="5 7" id="KW-1133">Transmembrane helix</keyword>
<name>G4WVU6_9BACT</name>
<feature type="transmembrane region" description="Helical" evidence="7">
    <location>
        <begin position="269"/>
        <end position="291"/>
    </location>
</feature>
<dbReference type="Pfam" id="PF12704">
    <property type="entry name" value="MacB_PCD"/>
    <property type="match status" value="1"/>
</dbReference>
<comment type="similarity">
    <text evidence="2">Belongs to the ABC-4 integral membrane protein family. LolC/E subfamily.</text>
</comment>
<evidence type="ECO:0000256" key="4">
    <source>
        <dbReference type="ARBA" id="ARBA00022692"/>
    </source>
</evidence>
<dbReference type="GO" id="GO:0098797">
    <property type="term" value="C:plasma membrane protein complex"/>
    <property type="evidence" value="ECO:0007669"/>
    <property type="project" value="TreeGrafter"/>
</dbReference>
<evidence type="ECO:0000256" key="2">
    <source>
        <dbReference type="ARBA" id="ARBA00005236"/>
    </source>
</evidence>
<dbReference type="Pfam" id="PF02687">
    <property type="entry name" value="FtsX"/>
    <property type="match status" value="1"/>
</dbReference>
<evidence type="ECO:0000259" key="9">
    <source>
        <dbReference type="Pfam" id="PF12704"/>
    </source>
</evidence>
<feature type="transmembrane region" description="Helical" evidence="7">
    <location>
        <begin position="319"/>
        <end position="343"/>
    </location>
</feature>
<dbReference type="InterPro" id="IPR003838">
    <property type="entry name" value="ABC3_permease_C"/>
</dbReference>
<dbReference type="GO" id="GO:0044874">
    <property type="term" value="P:lipoprotein localization to outer membrane"/>
    <property type="evidence" value="ECO:0007669"/>
    <property type="project" value="TreeGrafter"/>
</dbReference>
<keyword evidence="6 7" id="KW-0472">Membrane</keyword>
<dbReference type="AlphaFoldDB" id="G4WVU6"/>
<dbReference type="PANTHER" id="PTHR30489">
    <property type="entry name" value="LIPOPROTEIN-RELEASING SYSTEM TRANSMEMBRANE PROTEIN LOLE"/>
    <property type="match status" value="1"/>
</dbReference>
<reference evidence="10" key="1">
    <citation type="journal article" date="2004" name="Appl. Environ. Microbiol.">
        <title>Long-chain N-acyltyrosine synthases from environmental DNA.</title>
        <authorList>
            <person name="Brady S.F."/>
            <person name="Chao C.J."/>
            <person name="Clardy J."/>
        </authorList>
    </citation>
    <scope>NUCLEOTIDE SEQUENCE</scope>
</reference>
<evidence type="ECO:0000256" key="6">
    <source>
        <dbReference type="ARBA" id="ARBA00023136"/>
    </source>
</evidence>
<dbReference type="EMBL" id="JF429414">
    <property type="protein sequence ID" value="AEQ20548.1"/>
    <property type="molecule type" value="Genomic_DNA"/>
</dbReference>
<evidence type="ECO:0000313" key="10">
    <source>
        <dbReference type="EMBL" id="AEQ20548.1"/>
    </source>
</evidence>
<organism evidence="10">
    <name type="scientific">uncultured bacterium CSLC3</name>
    <dbReference type="NCBI Taxonomy" id="1091572"/>
    <lineage>
        <taxon>Bacteria</taxon>
        <taxon>environmental samples</taxon>
    </lineage>
</organism>
<dbReference type="InterPro" id="IPR051447">
    <property type="entry name" value="Lipoprotein-release_system"/>
</dbReference>
<accession>G4WVU6</accession>
<feature type="domain" description="MacB-like periplasmic core" evidence="9">
    <location>
        <begin position="16"/>
        <end position="237"/>
    </location>
</feature>
<evidence type="ECO:0000256" key="1">
    <source>
        <dbReference type="ARBA" id="ARBA00004651"/>
    </source>
</evidence>
<proteinExistence type="inferred from homology"/>
<evidence type="ECO:0000256" key="5">
    <source>
        <dbReference type="ARBA" id="ARBA00022989"/>
    </source>
</evidence>